<dbReference type="InterPro" id="IPR051911">
    <property type="entry name" value="SDR_oxidoreductase"/>
</dbReference>
<dbReference type="PANTHER" id="PTHR43976">
    <property type="entry name" value="SHORT CHAIN DEHYDROGENASE"/>
    <property type="match status" value="1"/>
</dbReference>
<reference evidence="4 5" key="1">
    <citation type="submission" date="2018-02" db="EMBL/GenBank/DDBJ databases">
        <title>Novel Leptospira species isolated from soil and water in Japan.</title>
        <authorList>
            <person name="Nakao R."/>
            <person name="Masuzawa T."/>
        </authorList>
    </citation>
    <scope>NUCLEOTIDE SEQUENCE [LARGE SCALE GENOMIC DNA]</scope>
    <source>
        <strain evidence="4 5">YH101</strain>
    </source>
</reference>
<dbReference type="Proteomes" id="UP000245133">
    <property type="component" value="Unassembled WGS sequence"/>
</dbReference>
<proteinExistence type="inferred from homology"/>
<evidence type="ECO:0000256" key="3">
    <source>
        <dbReference type="RuleBase" id="RU000363"/>
    </source>
</evidence>
<name>A0A2P2E445_9LEPT</name>
<comment type="caution">
    <text evidence="4">The sequence shown here is derived from an EMBL/GenBank/DDBJ whole genome shotgun (WGS) entry which is preliminary data.</text>
</comment>
<dbReference type="AlphaFoldDB" id="A0A2P2E445"/>
<comment type="similarity">
    <text evidence="1 3">Belongs to the short-chain dehydrogenases/reductases (SDR) family.</text>
</comment>
<keyword evidence="5" id="KW-1185">Reference proteome</keyword>
<dbReference type="PANTHER" id="PTHR43976:SF16">
    <property type="entry name" value="SHORT-CHAIN DEHYDROGENASE_REDUCTASE FAMILY PROTEIN"/>
    <property type="match status" value="1"/>
</dbReference>
<evidence type="ECO:0000256" key="1">
    <source>
        <dbReference type="ARBA" id="ARBA00006484"/>
    </source>
</evidence>
<dbReference type="PROSITE" id="PS00061">
    <property type="entry name" value="ADH_SHORT"/>
    <property type="match status" value="1"/>
</dbReference>
<evidence type="ECO:0000313" key="5">
    <source>
        <dbReference type="Proteomes" id="UP000245133"/>
    </source>
</evidence>
<dbReference type="SUPFAM" id="SSF51735">
    <property type="entry name" value="NAD(P)-binding Rossmann-fold domains"/>
    <property type="match status" value="1"/>
</dbReference>
<dbReference type="Pfam" id="PF00106">
    <property type="entry name" value="adh_short"/>
    <property type="match status" value="1"/>
</dbReference>
<accession>A0A2P2E445</accession>
<evidence type="ECO:0000313" key="4">
    <source>
        <dbReference type="EMBL" id="GBF51655.1"/>
    </source>
</evidence>
<gene>
    <name evidence="4" type="ORF">LPTSP4_31930</name>
</gene>
<dbReference type="Gene3D" id="3.40.50.720">
    <property type="entry name" value="NAD(P)-binding Rossmann-like Domain"/>
    <property type="match status" value="1"/>
</dbReference>
<organism evidence="4 5">
    <name type="scientific">Leptospira ryugenii</name>
    <dbReference type="NCBI Taxonomy" id="1917863"/>
    <lineage>
        <taxon>Bacteria</taxon>
        <taxon>Pseudomonadati</taxon>
        <taxon>Spirochaetota</taxon>
        <taxon>Spirochaetia</taxon>
        <taxon>Leptospirales</taxon>
        <taxon>Leptospiraceae</taxon>
        <taxon>Leptospira</taxon>
    </lineage>
</organism>
<dbReference type="RefSeq" id="WP_167837033.1">
    <property type="nucleotide sequence ID" value="NZ_BFBB01000008.1"/>
</dbReference>
<dbReference type="CDD" id="cd05374">
    <property type="entry name" value="17beta-HSD-like_SDR_c"/>
    <property type="match status" value="1"/>
</dbReference>
<keyword evidence="2" id="KW-0560">Oxidoreductase</keyword>
<dbReference type="EMBL" id="BFBB01000008">
    <property type="protein sequence ID" value="GBF51655.1"/>
    <property type="molecule type" value="Genomic_DNA"/>
</dbReference>
<evidence type="ECO:0000256" key="2">
    <source>
        <dbReference type="ARBA" id="ARBA00023002"/>
    </source>
</evidence>
<dbReference type="PRINTS" id="PR00081">
    <property type="entry name" value="GDHRDH"/>
</dbReference>
<protein>
    <submittedName>
        <fullName evidence="4">3-oxoacyl-ACP reductase</fullName>
    </submittedName>
</protein>
<dbReference type="InterPro" id="IPR020904">
    <property type="entry name" value="Sc_DH/Rdtase_CS"/>
</dbReference>
<dbReference type="InterPro" id="IPR036291">
    <property type="entry name" value="NAD(P)-bd_dom_sf"/>
</dbReference>
<dbReference type="GO" id="GO:0016491">
    <property type="term" value="F:oxidoreductase activity"/>
    <property type="evidence" value="ECO:0007669"/>
    <property type="project" value="UniProtKB-KW"/>
</dbReference>
<dbReference type="PRINTS" id="PR00080">
    <property type="entry name" value="SDRFAMILY"/>
</dbReference>
<dbReference type="InterPro" id="IPR002347">
    <property type="entry name" value="SDR_fam"/>
</dbReference>
<sequence>MEKKVILITGTSRGIGESIYAHLDGLGHIVYGSSRTKPNQEIKRHIILDVTNQKECEQAVHSVIETSGKIDVLINNAGYHLTGASIENSLQELTDQINLNFYGSVYTSRAVIPHFLKRGQGRIINMSSLGGLLSLPFTSAYNASKFALEGYMESLRLELLPYNIYISNVEPGYVNSGTIGLSIGRPKESHSAFSRYREQMHKIMESESSRGTSKETIAKTIASIIDSKKPKLRYKLGNMSLFLPLMKECMPQNFFEKTVLKSFQLPIEVKA</sequence>